<accession>A0A3M6TZ90</accession>
<dbReference type="AlphaFoldDB" id="A0A3M6TZ90"/>
<organism evidence="1 2">
    <name type="scientific">Pocillopora damicornis</name>
    <name type="common">Cauliflower coral</name>
    <name type="synonym">Millepora damicornis</name>
    <dbReference type="NCBI Taxonomy" id="46731"/>
    <lineage>
        <taxon>Eukaryota</taxon>
        <taxon>Metazoa</taxon>
        <taxon>Cnidaria</taxon>
        <taxon>Anthozoa</taxon>
        <taxon>Hexacorallia</taxon>
        <taxon>Scleractinia</taxon>
        <taxon>Astrocoeniina</taxon>
        <taxon>Pocilloporidae</taxon>
        <taxon>Pocillopora</taxon>
    </lineage>
</organism>
<proteinExistence type="predicted"/>
<protein>
    <submittedName>
        <fullName evidence="1">Uncharacterized protein</fullName>
    </submittedName>
</protein>
<gene>
    <name evidence="1" type="ORF">pdam_00015693</name>
</gene>
<evidence type="ECO:0000313" key="2">
    <source>
        <dbReference type="Proteomes" id="UP000275408"/>
    </source>
</evidence>
<name>A0A3M6TZ90_POCDA</name>
<feature type="non-terminal residue" evidence="1">
    <location>
        <position position="62"/>
    </location>
</feature>
<keyword evidence="2" id="KW-1185">Reference proteome</keyword>
<comment type="caution">
    <text evidence="1">The sequence shown here is derived from an EMBL/GenBank/DDBJ whole genome shotgun (WGS) entry which is preliminary data.</text>
</comment>
<dbReference type="EMBL" id="RCHS01002593">
    <property type="protein sequence ID" value="RMX46713.1"/>
    <property type="molecule type" value="Genomic_DNA"/>
</dbReference>
<evidence type="ECO:0000313" key="1">
    <source>
        <dbReference type="EMBL" id="RMX46713.1"/>
    </source>
</evidence>
<sequence>MHKSDENREKYQLGDYELIQYQTLQIDIIRIVSQTVKRITNEIVRFRKTFTFGAAPSMTQPR</sequence>
<dbReference type="Proteomes" id="UP000275408">
    <property type="component" value="Unassembled WGS sequence"/>
</dbReference>
<reference evidence="1 2" key="1">
    <citation type="journal article" date="2018" name="Sci. Rep.">
        <title>Comparative analysis of the Pocillopora damicornis genome highlights role of immune system in coral evolution.</title>
        <authorList>
            <person name="Cunning R."/>
            <person name="Bay R.A."/>
            <person name="Gillette P."/>
            <person name="Baker A.C."/>
            <person name="Traylor-Knowles N."/>
        </authorList>
    </citation>
    <scope>NUCLEOTIDE SEQUENCE [LARGE SCALE GENOMIC DNA]</scope>
    <source>
        <strain evidence="1">RSMAS</strain>
        <tissue evidence="1">Whole animal</tissue>
    </source>
</reference>